<dbReference type="PANTHER" id="PTHR34374">
    <property type="entry name" value="LARGE RIBOSOMAL RNA SUBUNIT ACCUMULATION PROTEIN YCED HOMOLOG 1, CHLOROPLASTIC"/>
    <property type="match status" value="1"/>
</dbReference>
<reference evidence="1" key="1">
    <citation type="submission" date="2020-10" db="EMBL/GenBank/DDBJ databases">
        <authorList>
            <person name="Gilroy R."/>
        </authorList>
    </citation>
    <scope>NUCLEOTIDE SEQUENCE</scope>
    <source>
        <strain evidence="1">ChiW13-3771</strain>
    </source>
</reference>
<evidence type="ECO:0000313" key="2">
    <source>
        <dbReference type="Proteomes" id="UP000824201"/>
    </source>
</evidence>
<dbReference type="Pfam" id="PF02620">
    <property type="entry name" value="YceD"/>
    <property type="match status" value="1"/>
</dbReference>
<sequence>MQINLSELFVCEGKVMQYEIPIEMDEFVTASGNYPLTEKKPLQLTITHSKNRNVKICGNLDLHMTIPCDRCLEPVDNHLQLTFEREVDANATEEERIEALDEQPYMNGYNLDVDLLVYGELVVNMPMKVLCRDDCKGICNRCGANLNYETCACDVTELDPRMSVIRDIFNQSDVVSSHSSKSDKGKQKKKKK</sequence>
<dbReference type="Proteomes" id="UP000824201">
    <property type="component" value="Unassembled WGS sequence"/>
</dbReference>
<comment type="caution">
    <text evidence="1">The sequence shown here is derived from an EMBL/GenBank/DDBJ whole genome shotgun (WGS) entry which is preliminary data.</text>
</comment>
<name>A0A9D1EDA2_9FIRM</name>
<dbReference type="InterPro" id="IPR003772">
    <property type="entry name" value="YceD"/>
</dbReference>
<dbReference type="EMBL" id="DVHN01000033">
    <property type="protein sequence ID" value="HIR87848.1"/>
    <property type="molecule type" value="Genomic_DNA"/>
</dbReference>
<evidence type="ECO:0000313" key="1">
    <source>
        <dbReference type="EMBL" id="HIR87848.1"/>
    </source>
</evidence>
<gene>
    <name evidence="1" type="ORF">IAC96_02755</name>
</gene>
<accession>A0A9D1EDA2</accession>
<organism evidence="1 2">
    <name type="scientific">Candidatus Fimimorpha faecalis</name>
    <dbReference type="NCBI Taxonomy" id="2840824"/>
    <lineage>
        <taxon>Bacteria</taxon>
        <taxon>Bacillati</taxon>
        <taxon>Bacillota</taxon>
        <taxon>Clostridia</taxon>
        <taxon>Eubacteriales</taxon>
        <taxon>Candidatus Fimimorpha</taxon>
    </lineage>
</organism>
<dbReference type="AlphaFoldDB" id="A0A9D1EDA2"/>
<reference evidence="1" key="2">
    <citation type="journal article" date="2021" name="PeerJ">
        <title>Extensive microbial diversity within the chicken gut microbiome revealed by metagenomics and culture.</title>
        <authorList>
            <person name="Gilroy R."/>
            <person name="Ravi A."/>
            <person name="Getino M."/>
            <person name="Pursley I."/>
            <person name="Horton D.L."/>
            <person name="Alikhan N.F."/>
            <person name="Baker D."/>
            <person name="Gharbi K."/>
            <person name="Hall N."/>
            <person name="Watson M."/>
            <person name="Adriaenssens E.M."/>
            <person name="Foster-Nyarko E."/>
            <person name="Jarju S."/>
            <person name="Secka A."/>
            <person name="Antonio M."/>
            <person name="Oren A."/>
            <person name="Chaudhuri R.R."/>
            <person name="La Ragione R."/>
            <person name="Hildebrand F."/>
            <person name="Pallen M.J."/>
        </authorList>
    </citation>
    <scope>NUCLEOTIDE SEQUENCE</scope>
    <source>
        <strain evidence="1">ChiW13-3771</strain>
    </source>
</reference>
<proteinExistence type="predicted"/>
<dbReference type="PANTHER" id="PTHR34374:SF1">
    <property type="entry name" value="LARGE RIBOSOMAL RNA SUBUNIT ACCUMULATION PROTEIN YCED HOMOLOG 1, CHLOROPLASTIC"/>
    <property type="match status" value="1"/>
</dbReference>
<protein>
    <submittedName>
        <fullName evidence="1">DUF177 domain-containing protein</fullName>
    </submittedName>
</protein>